<keyword evidence="3" id="KW-0833">Ubl conjugation pathway</keyword>
<comment type="pathway">
    <text evidence="1">Protein modification; protein neddylation.</text>
</comment>
<reference evidence="4" key="1">
    <citation type="submission" date="2011-11" db="EMBL/GenBank/DDBJ databases">
        <title>Decoding the brain transcriptome of the Eastern honeybee (Apis cerana) based on pyrosequencing.</title>
        <authorList>
            <person name="Sun L."/>
            <person name="Zheng H."/>
            <person name="Wang Y."/>
            <person name="Xie X."/>
            <person name="Zhu Y."/>
            <person name="Gu W."/>
            <person name="Wang S."/>
        </authorList>
    </citation>
    <scope>NUCLEOTIDE SEQUENCE</scope>
    <source>
        <tissue evidence="4">Brain</tissue>
    </source>
</reference>
<dbReference type="Gene3D" id="3.40.50.720">
    <property type="entry name" value="NAD(P)-binding Rossmann-like Domain"/>
    <property type="match status" value="1"/>
</dbReference>
<protein>
    <submittedName>
        <fullName evidence="4">NEDD8-activating enzyme E1 regulatory subunit</fullName>
    </submittedName>
</protein>
<gene>
    <name evidence="4" type="ORF">ACCB12494</name>
</gene>
<dbReference type="SUPFAM" id="SSF69572">
    <property type="entry name" value="Activating enzymes of the ubiquitin-like proteins"/>
    <property type="match status" value="1"/>
</dbReference>
<sequence length="289" mass="32609">MIKEAMRRDENDTANSEENFEEAIKAVNTCVGHTEIPDNVMNILNDDQCINLTAKSSSFWIIAKAVRDFVENEGAGLLPLKGTLPDMTADTEKYITLQQIYYKQAIADAESVWRRTLQLLRQLGKSSDSISERDVKLFCRHASNIHVEKGTCIADEYDSKTFDTSDIVQSLENPESMMIYYVVLRGVEKFQAEYNSYPGEFDDQVEPDIVKLKACITKLLNEWGCGPLVKDDYVHEFCRFGGAELHSVSAFLGGLAGQEVIKFVTNQYKPVHNTFIYDAVTSSSGIFFF</sequence>
<evidence type="ECO:0000256" key="3">
    <source>
        <dbReference type="ARBA" id="ARBA00022786"/>
    </source>
</evidence>
<dbReference type="AlphaFoldDB" id="V9ILV2"/>
<evidence type="ECO:0000256" key="1">
    <source>
        <dbReference type="ARBA" id="ARBA00005032"/>
    </source>
</evidence>
<proteinExistence type="evidence at transcript level"/>
<dbReference type="EMBL" id="JR051273">
    <property type="protein sequence ID" value="AEY61466.1"/>
    <property type="molecule type" value="mRNA"/>
</dbReference>
<evidence type="ECO:0000313" key="4">
    <source>
        <dbReference type="EMBL" id="AEY61466.1"/>
    </source>
</evidence>
<organism evidence="4">
    <name type="scientific">Apis cerana</name>
    <name type="common">Indian honeybee</name>
    <dbReference type="NCBI Taxonomy" id="7461"/>
    <lineage>
        <taxon>Eukaryota</taxon>
        <taxon>Metazoa</taxon>
        <taxon>Ecdysozoa</taxon>
        <taxon>Arthropoda</taxon>
        <taxon>Hexapoda</taxon>
        <taxon>Insecta</taxon>
        <taxon>Pterygota</taxon>
        <taxon>Neoptera</taxon>
        <taxon>Endopterygota</taxon>
        <taxon>Hymenoptera</taxon>
        <taxon>Apocrita</taxon>
        <taxon>Aculeata</taxon>
        <taxon>Apoidea</taxon>
        <taxon>Anthophila</taxon>
        <taxon>Apidae</taxon>
        <taxon>Apis</taxon>
    </lineage>
</organism>
<comment type="similarity">
    <text evidence="2">Belongs to the ubiquitin-activating E1 family. ULA1 subfamily.</text>
</comment>
<dbReference type="FunFam" id="3.40.50.720:FF:000263">
    <property type="entry name" value="NEDD8-activating enzyme E1 regulatory subunit"/>
    <property type="match status" value="1"/>
</dbReference>
<dbReference type="InterPro" id="IPR035985">
    <property type="entry name" value="Ubiquitin-activating_enz"/>
</dbReference>
<name>V9ILV2_APICE</name>
<dbReference type="GO" id="GO:0008641">
    <property type="term" value="F:ubiquitin-like modifier activating enzyme activity"/>
    <property type="evidence" value="ECO:0007669"/>
    <property type="project" value="InterPro"/>
</dbReference>
<accession>V9ILV2</accession>
<evidence type="ECO:0000256" key="2">
    <source>
        <dbReference type="ARBA" id="ARBA00006868"/>
    </source>
</evidence>